<feature type="region of interest" description="Disordered" evidence="1">
    <location>
        <begin position="74"/>
        <end position="93"/>
    </location>
</feature>
<keyword evidence="3" id="KW-1185">Reference proteome</keyword>
<name>A0ABP5NDC1_9MICC</name>
<dbReference type="Proteomes" id="UP001500432">
    <property type="component" value="Unassembled WGS sequence"/>
</dbReference>
<dbReference type="EMBL" id="BAAAQW010000002">
    <property type="protein sequence ID" value="GAA2197185.1"/>
    <property type="molecule type" value="Genomic_DNA"/>
</dbReference>
<feature type="compositionally biased region" description="Basic and acidic residues" evidence="1">
    <location>
        <begin position="74"/>
        <end position="84"/>
    </location>
</feature>
<organism evidence="2 3">
    <name type="scientific">Sinomonas flava</name>
    <dbReference type="NCBI Taxonomy" id="496857"/>
    <lineage>
        <taxon>Bacteria</taxon>
        <taxon>Bacillati</taxon>
        <taxon>Actinomycetota</taxon>
        <taxon>Actinomycetes</taxon>
        <taxon>Micrococcales</taxon>
        <taxon>Micrococcaceae</taxon>
        <taxon>Sinomonas</taxon>
    </lineage>
</organism>
<evidence type="ECO:0000256" key="1">
    <source>
        <dbReference type="SAM" id="MobiDB-lite"/>
    </source>
</evidence>
<sequence length="93" mass="10012">MAVDHAANAPEELSKTAQLRRYPVRPLRTVGPSARGASLVLMAAAMGGTGTMAEAIMLRQLLNVAKAVHEMHKATPWDRRDGPVRHSPLPHAV</sequence>
<gene>
    <name evidence="2" type="ORF">GCM10009849_05170</name>
</gene>
<comment type="caution">
    <text evidence="2">The sequence shown here is derived from an EMBL/GenBank/DDBJ whole genome shotgun (WGS) entry which is preliminary data.</text>
</comment>
<accession>A0ABP5NDC1</accession>
<proteinExistence type="predicted"/>
<protein>
    <submittedName>
        <fullName evidence="2">Uncharacterized protein</fullName>
    </submittedName>
</protein>
<evidence type="ECO:0000313" key="3">
    <source>
        <dbReference type="Proteomes" id="UP001500432"/>
    </source>
</evidence>
<reference evidence="3" key="1">
    <citation type="journal article" date="2019" name="Int. J. Syst. Evol. Microbiol.">
        <title>The Global Catalogue of Microorganisms (GCM) 10K type strain sequencing project: providing services to taxonomists for standard genome sequencing and annotation.</title>
        <authorList>
            <consortium name="The Broad Institute Genomics Platform"/>
            <consortium name="The Broad Institute Genome Sequencing Center for Infectious Disease"/>
            <person name="Wu L."/>
            <person name="Ma J."/>
        </authorList>
    </citation>
    <scope>NUCLEOTIDE SEQUENCE [LARGE SCALE GENOMIC DNA]</scope>
    <source>
        <strain evidence="3">JCM 16034</strain>
    </source>
</reference>
<evidence type="ECO:0000313" key="2">
    <source>
        <dbReference type="EMBL" id="GAA2197185.1"/>
    </source>
</evidence>